<gene>
    <name evidence="1" type="ORF">BA177_17590</name>
</gene>
<dbReference type="Gene3D" id="1.10.1660.10">
    <property type="match status" value="1"/>
</dbReference>
<dbReference type="EMBL" id="CP016268">
    <property type="protein sequence ID" value="ANO52760.1"/>
    <property type="molecule type" value="Genomic_DNA"/>
</dbReference>
<sequence length="107" mass="12130">MTNDSRKTVLQSEIIETRVEMTLSDLCRVCTVSSERVVQLVEEGLVEPVGNEPAEWRFSGHSVRRVVVAERLSRDLRLNPAGAALVLDLLDEVQQLRQRLSRLEESD</sequence>
<dbReference type="Pfam" id="PF13591">
    <property type="entry name" value="MerR_2"/>
    <property type="match status" value="1"/>
</dbReference>
<evidence type="ECO:0000313" key="1">
    <source>
        <dbReference type="EMBL" id="ANO52760.1"/>
    </source>
</evidence>
<reference evidence="1 2" key="1">
    <citation type="submission" date="2016-06" db="EMBL/GenBank/DDBJ databases">
        <title>Complete genome sequence of a deep-branching marine Gamma Proteobacterium Woeseia oceani type strain XK5.</title>
        <authorList>
            <person name="Mu D."/>
            <person name="Du Z."/>
        </authorList>
    </citation>
    <scope>NUCLEOTIDE SEQUENCE [LARGE SCALE GENOMIC DNA]</scope>
    <source>
        <strain evidence="1 2">XK5</strain>
    </source>
</reference>
<accession>A0A193LJP3</accession>
<evidence type="ECO:0000313" key="2">
    <source>
        <dbReference type="Proteomes" id="UP000092695"/>
    </source>
</evidence>
<keyword evidence="2" id="KW-1185">Reference proteome</keyword>
<proteinExistence type="predicted"/>
<dbReference type="RefSeq" id="WP_068618397.1">
    <property type="nucleotide sequence ID" value="NZ_CP016268.1"/>
</dbReference>
<name>A0A193LJP3_9GAMM</name>
<dbReference type="AlphaFoldDB" id="A0A193LJP3"/>
<dbReference type="Proteomes" id="UP000092695">
    <property type="component" value="Chromosome"/>
</dbReference>
<dbReference type="KEGG" id="woc:BA177_17590"/>
<dbReference type="OrthoDB" id="5773077at2"/>
<dbReference type="STRING" id="1548547.BA177_17590"/>
<protein>
    <submittedName>
        <fullName evidence="1">MerR family transcriptional regulator</fullName>
    </submittedName>
</protein>
<organism evidence="1 2">
    <name type="scientific">Woeseia oceani</name>
    <dbReference type="NCBI Taxonomy" id="1548547"/>
    <lineage>
        <taxon>Bacteria</taxon>
        <taxon>Pseudomonadati</taxon>
        <taxon>Pseudomonadota</taxon>
        <taxon>Gammaproteobacteria</taxon>
        <taxon>Woeseiales</taxon>
        <taxon>Woeseiaceae</taxon>
        <taxon>Woeseia</taxon>
    </lineage>
</organism>